<dbReference type="InterPro" id="IPR039375">
    <property type="entry name" value="NodN-like"/>
</dbReference>
<proteinExistence type="predicted"/>
<name>I7Z9Q1_9GAMM</name>
<evidence type="ECO:0000259" key="1">
    <source>
        <dbReference type="Pfam" id="PF01575"/>
    </source>
</evidence>
<dbReference type="PATRIC" id="fig|1172194.4.peg.3490"/>
<dbReference type="InterPro" id="IPR002539">
    <property type="entry name" value="MaoC-like_dom"/>
</dbReference>
<evidence type="ECO:0000313" key="3">
    <source>
        <dbReference type="Proteomes" id="UP000003704"/>
    </source>
</evidence>
<dbReference type="CDD" id="cd03450">
    <property type="entry name" value="NodN"/>
    <property type="match status" value="1"/>
</dbReference>
<dbReference type="AlphaFoldDB" id="I7Z9Q1"/>
<organism evidence="2 3">
    <name type="scientific">Hydrocarboniphaga effusa AP103</name>
    <dbReference type="NCBI Taxonomy" id="1172194"/>
    <lineage>
        <taxon>Bacteria</taxon>
        <taxon>Pseudomonadati</taxon>
        <taxon>Pseudomonadota</taxon>
        <taxon>Gammaproteobacteria</taxon>
        <taxon>Nevskiales</taxon>
        <taxon>Nevskiaceae</taxon>
        <taxon>Hydrocarboniphaga</taxon>
    </lineage>
</organism>
<dbReference type="Proteomes" id="UP000003704">
    <property type="component" value="Unassembled WGS sequence"/>
</dbReference>
<dbReference type="SUPFAM" id="SSF54637">
    <property type="entry name" value="Thioesterase/thiol ester dehydrase-isomerase"/>
    <property type="match status" value="1"/>
</dbReference>
<protein>
    <submittedName>
        <fullName evidence="2">MaoC-like dehydratase</fullName>
    </submittedName>
</protein>
<dbReference type="RefSeq" id="WP_007186534.1">
    <property type="nucleotide sequence ID" value="NZ_AKGD01000003.1"/>
</dbReference>
<dbReference type="PANTHER" id="PTHR42993">
    <property type="entry name" value="MAOC-LIKE DEHYDRATASE DOMAIN-CONTAINING PROTEIN"/>
    <property type="match status" value="1"/>
</dbReference>
<dbReference type="STRING" id="1172194.WQQ_35970"/>
<gene>
    <name evidence="2" type="ORF">WQQ_35970</name>
</gene>
<keyword evidence="3" id="KW-1185">Reference proteome</keyword>
<accession>I7Z9Q1</accession>
<dbReference type="OrthoDB" id="9801735at2"/>
<dbReference type="EMBL" id="AKGD01000003">
    <property type="protein sequence ID" value="EIT68402.1"/>
    <property type="molecule type" value="Genomic_DNA"/>
</dbReference>
<dbReference type="Pfam" id="PF01575">
    <property type="entry name" value="MaoC_dehydratas"/>
    <property type="match status" value="1"/>
</dbReference>
<feature type="domain" description="MaoC-like" evidence="1">
    <location>
        <begin position="15"/>
        <end position="119"/>
    </location>
</feature>
<dbReference type="PANTHER" id="PTHR42993:SF1">
    <property type="entry name" value="MAOC-LIKE DEHYDRATASE DOMAIN-CONTAINING PROTEIN"/>
    <property type="match status" value="1"/>
</dbReference>
<dbReference type="Gene3D" id="3.10.129.10">
    <property type="entry name" value="Hotdog Thioesterase"/>
    <property type="match status" value="1"/>
</dbReference>
<evidence type="ECO:0000313" key="2">
    <source>
        <dbReference type="EMBL" id="EIT68402.1"/>
    </source>
</evidence>
<reference evidence="2 3" key="1">
    <citation type="journal article" date="2012" name="J. Bacteriol.">
        <title>Genome Sequence of n-Alkane-Degrading Hydrocarboniphaga effusa Strain AP103T (ATCC BAA-332T).</title>
        <authorList>
            <person name="Chang H.K."/>
            <person name="Zylstra G.J."/>
            <person name="Chae J.C."/>
        </authorList>
    </citation>
    <scope>NUCLEOTIDE SEQUENCE [LARGE SCALE GENOMIC DNA]</scope>
    <source>
        <strain evidence="2 3">AP103</strain>
    </source>
</reference>
<sequence>MIQDNQYRMSTVAQFVGNELGVSDWVEVGQDRINTFADCTGDHQWIHTDVERCHRESPFGAPIAHGFLSLSMLAKLLFDVGVVPSDAGRAINAGLSEVRFRAPVRANSRIRARVKLESAAPKSEGRLLLQVSAVLEIENEKEPALQAQIAVMLLP</sequence>
<comment type="caution">
    <text evidence="2">The sequence shown here is derived from an EMBL/GenBank/DDBJ whole genome shotgun (WGS) entry which is preliminary data.</text>
</comment>
<dbReference type="InterPro" id="IPR029069">
    <property type="entry name" value="HotDog_dom_sf"/>
</dbReference>